<dbReference type="Pfam" id="PF00534">
    <property type="entry name" value="Glycos_transf_1"/>
    <property type="match status" value="1"/>
</dbReference>
<dbReference type="SUPFAM" id="SSF53756">
    <property type="entry name" value="UDP-Glycosyltransferase/glycogen phosphorylase"/>
    <property type="match status" value="1"/>
</dbReference>
<dbReference type="AlphaFoldDB" id="A0A7C9QVL9"/>
<proteinExistence type="predicted"/>
<keyword evidence="3" id="KW-0808">Transferase</keyword>
<gene>
    <name evidence="3" type="ORF">G4223_15740</name>
</gene>
<dbReference type="Pfam" id="PF13439">
    <property type="entry name" value="Glyco_transf_4"/>
    <property type="match status" value="1"/>
</dbReference>
<dbReference type="InterPro" id="IPR028098">
    <property type="entry name" value="Glyco_trans_4-like_N"/>
</dbReference>
<evidence type="ECO:0000259" key="2">
    <source>
        <dbReference type="Pfam" id="PF13439"/>
    </source>
</evidence>
<evidence type="ECO:0000259" key="1">
    <source>
        <dbReference type="Pfam" id="PF00534"/>
    </source>
</evidence>
<name>A0A7C9QVL9_9PROT</name>
<accession>A0A7C9QVL9</accession>
<dbReference type="Proteomes" id="UP000480684">
    <property type="component" value="Unassembled WGS sequence"/>
</dbReference>
<feature type="domain" description="Glycosyl transferase family 1" evidence="1">
    <location>
        <begin position="201"/>
        <end position="353"/>
    </location>
</feature>
<dbReference type="PANTHER" id="PTHR45947:SF14">
    <property type="entry name" value="SLL1723 PROTEIN"/>
    <property type="match status" value="1"/>
</dbReference>
<dbReference type="CDD" id="cd03801">
    <property type="entry name" value="GT4_PimA-like"/>
    <property type="match status" value="1"/>
</dbReference>
<dbReference type="GO" id="GO:0016757">
    <property type="term" value="F:glycosyltransferase activity"/>
    <property type="evidence" value="ECO:0007669"/>
    <property type="project" value="InterPro"/>
</dbReference>
<dbReference type="Gene3D" id="3.40.50.2000">
    <property type="entry name" value="Glycogen Phosphorylase B"/>
    <property type="match status" value="2"/>
</dbReference>
<keyword evidence="4" id="KW-1185">Reference proteome</keyword>
<evidence type="ECO:0000313" key="4">
    <source>
        <dbReference type="Proteomes" id="UP000480684"/>
    </source>
</evidence>
<sequence>MKVAVAVHGRFHGFDLARELAADGNLARLYTTYPAFAARRFLDLDTPLACCPSLELVRRLHGRLGGPSPHLWIGRRFARFVAARLNPGADVLVGWSGAVLEAIPAARTLGMRVVVERGSSHIAHQAALLAEEYARFGLTFDPVDPRMIAREQAEYRDADAIAVPTSFAAETFVAQGVDRDRLIINPYGVDLSRFQPQPALVRPMRRRVLFVGRVGLRKGVPYLVEAARRLPQVDFHLVGPVEAGMEAILAQAPANLTVRGPLPGDSLPAEYRQADLFCLPSLEEGLPLTLLQAMASGLPVIATPETGGADVIVPGHEGILVPSRDPAAIVGAVETILENEEKRQTMGEHARNRVAHGHEWRDYGRRAVAAYALLTGKPA</sequence>
<dbReference type="RefSeq" id="WP_163681738.1">
    <property type="nucleotide sequence ID" value="NZ_JAAIYP010000042.1"/>
</dbReference>
<organism evidence="3 4">
    <name type="scientific">Magnetospirillum aberrantis SpK</name>
    <dbReference type="NCBI Taxonomy" id="908842"/>
    <lineage>
        <taxon>Bacteria</taxon>
        <taxon>Pseudomonadati</taxon>
        <taxon>Pseudomonadota</taxon>
        <taxon>Alphaproteobacteria</taxon>
        <taxon>Rhodospirillales</taxon>
        <taxon>Rhodospirillaceae</taxon>
        <taxon>Magnetospirillum</taxon>
    </lineage>
</organism>
<comment type="caution">
    <text evidence="3">The sequence shown here is derived from an EMBL/GenBank/DDBJ whole genome shotgun (WGS) entry which is preliminary data.</text>
</comment>
<protein>
    <submittedName>
        <fullName evidence="3">Glycosyltransferase family 4 protein</fullName>
    </submittedName>
</protein>
<dbReference type="PANTHER" id="PTHR45947">
    <property type="entry name" value="SULFOQUINOVOSYL TRANSFERASE SQD2"/>
    <property type="match status" value="1"/>
</dbReference>
<dbReference type="InterPro" id="IPR050194">
    <property type="entry name" value="Glycosyltransferase_grp1"/>
</dbReference>
<reference evidence="3 4" key="1">
    <citation type="submission" date="2020-02" db="EMBL/GenBank/DDBJ databases">
        <authorList>
            <person name="Dziuba M."/>
            <person name="Kuznetsov B."/>
            <person name="Mardanov A."/>
            <person name="Ravin N."/>
            <person name="Grouzdev D."/>
        </authorList>
    </citation>
    <scope>NUCLEOTIDE SEQUENCE [LARGE SCALE GENOMIC DNA]</scope>
    <source>
        <strain evidence="3 4">SpK</strain>
    </source>
</reference>
<feature type="domain" description="Glycosyltransferase subfamily 4-like N-terminal" evidence="2">
    <location>
        <begin position="14"/>
        <end position="193"/>
    </location>
</feature>
<dbReference type="InterPro" id="IPR001296">
    <property type="entry name" value="Glyco_trans_1"/>
</dbReference>
<dbReference type="EMBL" id="JAAIYP010000042">
    <property type="protein sequence ID" value="NFV81562.1"/>
    <property type="molecule type" value="Genomic_DNA"/>
</dbReference>
<evidence type="ECO:0000313" key="3">
    <source>
        <dbReference type="EMBL" id="NFV81562.1"/>
    </source>
</evidence>